<evidence type="ECO:0000259" key="5">
    <source>
        <dbReference type="Pfam" id="PF00149"/>
    </source>
</evidence>
<dbReference type="PANTHER" id="PTHR42988:SF2">
    <property type="entry name" value="CYCLIC NUCLEOTIDE PHOSPHODIESTERASE CBUA0032-RELATED"/>
    <property type="match status" value="1"/>
</dbReference>
<accession>A0ABP3PDE0</accession>
<evidence type="ECO:0000256" key="2">
    <source>
        <dbReference type="ARBA" id="ARBA00022801"/>
    </source>
</evidence>
<reference evidence="7" key="1">
    <citation type="journal article" date="2019" name="Int. J. Syst. Evol. Microbiol.">
        <title>The Global Catalogue of Microorganisms (GCM) 10K type strain sequencing project: providing services to taxonomists for standard genome sequencing and annotation.</title>
        <authorList>
            <consortium name="The Broad Institute Genomics Platform"/>
            <consortium name="The Broad Institute Genome Sequencing Center for Infectious Disease"/>
            <person name="Wu L."/>
            <person name="Ma J."/>
        </authorList>
    </citation>
    <scope>NUCLEOTIDE SEQUENCE [LARGE SCALE GENOMIC DNA]</scope>
    <source>
        <strain evidence="7">JCM 14331</strain>
    </source>
</reference>
<dbReference type="Gene3D" id="3.60.21.10">
    <property type="match status" value="1"/>
</dbReference>
<dbReference type="InterPro" id="IPR050884">
    <property type="entry name" value="CNP_phosphodiesterase-III"/>
</dbReference>
<organism evidence="6 7">
    <name type="scientific">Rheinheimera aquimaris</name>
    <dbReference type="NCBI Taxonomy" id="412437"/>
    <lineage>
        <taxon>Bacteria</taxon>
        <taxon>Pseudomonadati</taxon>
        <taxon>Pseudomonadota</taxon>
        <taxon>Gammaproteobacteria</taxon>
        <taxon>Chromatiales</taxon>
        <taxon>Chromatiaceae</taxon>
        <taxon>Rheinheimera</taxon>
    </lineage>
</organism>
<evidence type="ECO:0000256" key="4">
    <source>
        <dbReference type="ARBA" id="ARBA00025742"/>
    </source>
</evidence>
<comment type="caution">
    <text evidence="6">The sequence shown here is derived from an EMBL/GenBank/DDBJ whole genome shotgun (WGS) entry which is preliminary data.</text>
</comment>
<dbReference type="InterPro" id="IPR029052">
    <property type="entry name" value="Metallo-depent_PP-like"/>
</dbReference>
<evidence type="ECO:0000256" key="3">
    <source>
        <dbReference type="ARBA" id="ARBA00023004"/>
    </source>
</evidence>
<evidence type="ECO:0000313" key="7">
    <source>
        <dbReference type="Proteomes" id="UP001501169"/>
    </source>
</evidence>
<dbReference type="PANTHER" id="PTHR42988">
    <property type="entry name" value="PHOSPHOHYDROLASE"/>
    <property type="match status" value="1"/>
</dbReference>
<keyword evidence="3" id="KW-0408">Iron</keyword>
<sequence length="251" mass="28376">MQYVFSPKNAYRLVQITDCHLLQSADGYYQQVQPAKHLAAIIRQLQTELPDAVILTGDLTQDHSEASYSLLAELMQGLNCPVFITPGNHDDETMLKQLCVAPPFRIDQSLQLQGWQLVLLNTKGATPAGVFPKAQQQWLAQQCRDSTQANIWLFCHHHPVPLNCFIDKHGQQDQAALWYSIKAHPQIRGIAHGHAHYAYQRLEQGINIVGCPASSVQFLPSAQWQTVNAGPQWCDWHFSADGEVSWQFRRL</sequence>
<dbReference type="Proteomes" id="UP001501169">
    <property type="component" value="Unassembled WGS sequence"/>
</dbReference>
<protein>
    <submittedName>
        <fullName evidence="6">3',5'-cyclic-AMP phosphodiesterase</fullName>
    </submittedName>
</protein>
<keyword evidence="2" id="KW-0378">Hydrolase</keyword>
<gene>
    <name evidence="6" type="primary">cpdA</name>
    <name evidence="6" type="ORF">GCM10009098_33420</name>
</gene>
<evidence type="ECO:0000313" key="6">
    <source>
        <dbReference type="EMBL" id="GAA0562587.1"/>
    </source>
</evidence>
<dbReference type="EMBL" id="BAAAEO010000005">
    <property type="protein sequence ID" value="GAA0562587.1"/>
    <property type="molecule type" value="Genomic_DNA"/>
</dbReference>
<dbReference type="InterPro" id="IPR004843">
    <property type="entry name" value="Calcineurin-like_PHP"/>
</dbReference>
<keyword evidence="7" id="KW-1185">Reference proteome</keyword>
<proteinExistence type="inferred from homology"/>
<comment type="similarity">
    <text evidence="4">Belongs to the cyclic nucleotide phosphodiesterase class-III family.</text>
</comment>
<keyword evidence="1" id="KW-0479">Metal-binding</keyword>
<dbReference type="SUPFAM" id="SSF56300">
    <property type="entry name" value="Metallo-dependent phosphatases"/>
    <property type="match status" value="1"/>
</dbReference>
<dbReference type="Pfam" id="PF00149">
    <property type="entry name" value="Metallophos"/>
    <property type="match status" value="1"/>
</dbReference>
<dbReference type="RefSeq" id="WP_226767787.1">
    <property type="nucleotide sequence ID" value="NZ_BAAAEO010000005.1"/>
</dbReference>
<name>A0ABP3PDE0_9GAMM</name>
<evidence type="ECO:0000256" key="1">
    <source>
        <dbReference type="ARBA" id="ARBA00022723"/>
    </source>
</evidence>
<feature type="domain" description="Calcineurin-like phosphoesterase" evidence="5">
    <location>
        <begin position="12"/>
        <end position="197"/>
    </location>
</feature>